<dbReference type="Proteomes" id="UP001430377">
    <property type="component" value="Unassembled WGS sequence"/>
</dbReference>
<accession>A0AAW4PX87</accession>
<sequence>MGDDEDVRITFRISEDKKNRWQRLIDLHNALADSDDKLTMSDLLQESVEESITDLEDELQEEVGAIEEFLEGNPKVPPTTAD</sequence>
<protein>
    <submittedName>
        <fullName evidence="1">Uncharacterized protein</fullName>
    </submittedName>
</protein>
<name>A0AAW4PX87_9EURY</name>
<proteinExistence type="predicted"/>
<comment type="caution">
    <text evidence="1">The sequence shown here is derived from an EMBL/GenBank/DDBJ whole genome shotgun (WGS) entry which is preliminary data.</text>
</comment>
<reference evidence="1 2" key="1">
    <citation type="submission" date="2021-06" db="EMBL/GenBank/DDBJ databases">
        <title>Halomicroarcula sp. a new haloarchaeum isolated from saline soil.</title>
        <authorList>
            <person name="Duran-Viseras A."/>
            <person name="Sanchez-Porro C."/>
            <person name="Ventosa A."/>
        </authorList>
    </citation>
    <scope>NUCLEOTIDE SEQUENCE [LARGE SCALE GENOMIC DNA]</scope>
    <source>
        <strain evidence="1 2">F13</strain>
    </source>
</reference>
<evidence type="ECO:0000313" key="1">
    <source>
        <dbReference type="EMBL" id="MBX0325774.1"/>
    </source>
</evidence>
<organism evidence="1 2">
    <name type="scientific">Haloarcula rubra</name>
    <dbReference type="NCBI Taxonomy" id="2487747"/>
    <lineage>
        <taxon>Archaea</taxon>
        <taxon>Methanobacteriati</taxon>
        <taxon>Methanobacteriota</taxon>
        <taxon>Stenosarchaea group</taxon>
        <taxon>Halobacteria</taxon>
        <taxon>Halobacteriales</taxon>
        <taxon>Haloarculaceae</taxon>
        <taxon>Haloarcula</taxon>
    </lineage>
</organism>
<dbReference type="RefSeq" id="WP_220620635.1">
    <property type="nucleotide sequence ID" value="NZ_RKLR01000019.1"/>
</dbReference>
<gene>
    <name evidence="1" type="ORF">EGH21_22410</name>
</gene>
<evidence type="ECO:0000313" key="2">
    <source>
        <dbReference type="Proteomes" id="UP001430377"/>
    </source>
</evidence>
<keyword evidence="2" id="KW-1185">Reference proteome</keyword>
<dbReference type="EMBL" id="RKLR01000019">
    <property type="protein sequence ID" value="MBX0325774.1"/>
    <property type="molecule type" value="Genomic_DNA"/>
</dbReference>
<dbReference type="AlphaFoldDB" id="A0AAW4PX87"/>